<keyword evidence="5" id="KW-1185">Reference proteome</keyword>
<dbReference type="GO" id="GO:0016020">
    <property type="term" value="C:membrane"/>
    <property type="evidence" value="ECO:0007669"/>
    <property type="project" value="TreeGrafter"/>
</dbReference>
<feature type="region of interest" description="Disordered" evidence="1">
    <location>
        <begin position="1802"/>
        <end position="1840"/>
    </location>
</feature>
<protein>
    <submittedName>
        <fullName evidence="4">Unnamed protein product</fullName>
    </submittedName>
</protein>
<dbReference type="OrthoDB" id="168404at2759"/>
<feature type="compositionally biased region" description="Polar residues" evidence="1">
    <location>
        <begin position="1759"/>
        <end position="1771"/>
    </location>
</feature>
<feature type="compositionally biased region" description="Polar residues" evidence="1">
    <location>
        <begin position="1494"/>
        <end position="1503"/>
    </location>
</feature>
<dbReference type="PANTHER" id="PTHR22050:SF0">
    <property type="entry name" value="TRANSMEMBRANE PROTEIN 131 HOMOLOG"/>
    <property type="match status" value="1"/>
</dbReference>
<keyword evidence="2" id="KW-1133">Transmembrane helix</keyword>
<evidence type="ECO:0000256" key="1">
    <source>
        <dbReference type="SAM" id="MobiDB-lite"/>
    </source>
</evidence>
<evidence type="ECO:0000313" key="5">
    <source>
        <dbReference type="Proteomes" id="UP001165083"/>
    </source>
</evidence>
<feature type="compositionally biased region" description="Basic and acidic residues" evidence="1">
    <location>
        <begin position="1579"/>
        <end position="1591"/>
    </location>
</feature>
<feature type="region of interest" description="Disordered" evidence="1">
    <location>
        <begin position="1666"/>
        <end position="1771"/>
    </location>
</feature>
<name>A0A9W6TNT1_9STRA</name>
<dbReference type="Proteomes" id="UP001165083">
    <property type="component" value="Unassembled WGS sequence"/>
</dbReference>
<evidence type="ECO:0000256" key="3">
    <source>
        <dbReference type="SAM" id="SignalP"/>
    </source>
</evidence>
<feature type="compositionally biased region" description="Polar residues" evidence="1">
    <location>
        <begin position="1452"/>
        <end position="1463"/>
    </location>
</feature>
<feature type="region of interest" description="Disordered" evidence="1">
    <location>
        <begin position="1544"/>
        <end position="1614"/>
    </location>
</feature>
<accession>A0A9W6TNT1</accession>
<keyword evidence="2" id="KW-0472">Membrane</keyword>
<reference evidence="4" key="1">
    <citation type="submission" date="2023-04" db="EMBL/GenBank/DDBJ databases">
        <title>Phytophthora lilii NBRC 32176.</title>
        <authorList>
            <person name="Ichikawa N."/>
            <person name="Sato H."/>
            <person name="Tonouchi N."/>
        </authorList>
    </citation>
    <scope>NUCLEOTIDE SEQUENCE</scope>
    <source>
        <strain evidence="4">NBRC 32176</strain>
    </source>
</reference>
<keyword evidence="2" id="KW-0812">Transmembrane</keyword>
<proteinExistence type="predicted"/>
<feature type="compositionally biased region" description="Low complexity" evidence="1">
    <location>
        <begin position="1564"/>
        <end position="1573"/>
    </location>
</feature>
<comment type="caution">
    <text evidence="4">The sequence shown here is derived from an EMBL/GenBank/DDBJ whole genome shotgun (WGS) entry which is preliminary data.</text>
</comment>
<feature type="compositionally biased region" description="Polar residues" evidence="1">
    <location>
        <begin position="1593"/>
        <end position="1606"/>
    </location>
</feature>
<sequence length="1840" mass="199221">MRTSGGAGAGPRRPRDATPGALNALTMLLVALLLGCSPGAAESAPASTQQRREWSAQTPLESHVVVGADGFASSRGAGRQRSDGLSITHSLPVETGISPEAPVDDQAIKFTPPRIDLGRMETCSPQRYYVGVENRGRVSVRLDGADFTHEGFSLANDVRGIRLDPGDRFNVQFVFLPRKAEPNGVDAHLRVLTTSGLFALPISSPEVAINRYGVSAIRASLPVGARFEQSLQFVNPSDSTIRITEMYALDRFVHLELLNGSNWIGPRWPRGGDDEEVEREVPGEYDPNFDYARRANRGAWDMPAGARSPLIKVSVRAEKPGVYFTYIHIAAGERRLLLVPVRITVLKPGLHIEPKELDLGVLTESHEDQPREVFFTLYNAGFNPLDILELKVLDSNLIVSAQLWGGSTVIPPRTQLYNALAVQIRVDKTVQSGACFASLLVKTNASSSELGQRKLKLYGQVIRGSLAFQLKETLIGAIMPLENVFIDEEKDLAEETTGDDDQETPTTKLVSIVSENASIKIMAGTSDFRKLRLWNQFDRPVELQRVWVASSSTAQEHEINEVTVYKFKQAVAPSGSAWPKLSLEISPALRGKSDLLSTRIYPLVIETNVTRHFIQIYVYHGFLSVNSHRGLQNYSVSGYNSGSHNKSCLPIPAGGNVPTMSPRIDGGDGTSDTKAVQLCRSLLFDLEKVALHRARTEVVEITNENPVPATLSIISIPESVSVGVSITAAVLISHSINSLANGLDNHSTRTGSCGNEMPECNLSSIDSTQIVSVGDSYVLQPGYKVVFYVEVRAKETLGELTVPVMSIATPIEVLHFHARFQSVQGTVEPITPALVLPAMFPGRTKVIHLKYRNTFEYSVTPLTATLSSSKLKLLSIREVMAPKQVENVLDLLFSPADDTKCYDAQFLADCLLPLPTSEVDQTCEQLSGYGELVDDHDLAALQRRNAFWSSAQPHSMIEAQVHLRTDILDDVAEVTIKALLERPLVTVPALSANPSNRSMEVPARKEFSLTELLNLSNVSIRVRNPSNISIQMELATAAADQALFYSCDEDLDINESWDNYMNDDESVERDSSGDISTLCLANWKATASELVHLQRDSREGLDVPSFYLRRRIILVSPGEEAELGPVYYLPSRTQNLTARVFVRNDLSHIEPVQLVASSGKGTLNLLVDTLNESLNTAFIARKRVAGSSDIVQGELEYGGTLSFDLTLQDSSAGFSRSVEVLLSNTGQFGLTVYNVAVENDDYTSWGASAWASDEVSEFLVTEYSNQEDNSAPIVLPPGKSAHFRISFCASCFAASVASWLIVDTSDSIKRIRLKGTITTDAAFSCLRSRAPLSLRYAIHSAWVLAVVVATISALYTLFVLVHDVWTSGQIGGVDQERLTEELETNACQNHHELEPASTVTPRSLASINKLLLEMEKAAFASPAHTVTPAVAELLERRHKGFCSTVHSNLPTEDAQLNKNTSVTQGGGDSKLSHASVEVKENQTSGEPERISPSDGASTATAASLQDAEDEVSDNVDAVASDVLRSSTNAHQPAFVATTASDKLLGGDDLSSLSSDESSEEDSSELSSASSSHSTIVQPDAEKSSRGTDFTKKSLGSPSPLNTSLGSSMLAPVGTANEEGPFEAFKSLSARWRAEDWHGSFNDPPALSLSGSFPTIEDWNDTLSVSTFRQGPVGSTDGNQRGEYVDSGNRREPSSFIGTGPGLFRDEFSTFGGGLSTEAAPMTTTSTKKAPPGFTPADAKPLETRAAFERLQSGKREIGPSSSSSNITDGFGNSSVFASKLPMFGPALAPTNYSDHISLGGVGRIGSGRSKVLHATDTSSETMEETSEDRGPSRIGLSRSR</sequence>
<evidence type="ECO:0000313" key="4">
    <source>
        <dbReference type="EMBL" id="GMF17719.1"/>
    </source>
</evidence>
<feature type="compositionally biased region" description="Basic and acidic residues" evidence="1">
    <location>
        <begin position="1739"/>
        <end position="1757"/>
    </location>
</feature>
<dbReference type="InterPro" id="IPR039877">
    <property type="entry name" value="TMEM131-like"/>
</dbReference>
<feature type="compositionally biased region" description="Low complexity" evidence="1">
    <location>
        <begin position="1544"/>
        <end position="1555"/>
    </location>
</feature>
<evidence type="ECO:0000256" key="2">
    <source>
        <dbReference type="SAM" id="Phobius"/>
    </source>
</evidence>
<dbReference type="PANTHER" id="PTHR22050">
    <property type="entry name" value="RW1 PROTEIN HOMOLOG"/>
    <property type="match status" value="1"/>
</dbReference>
<feature type="region of interest" description="Disordered" evidence="1">
    <location>
        <begin position="1452"/>
        <end position="1513"/>
    </location>
</feature>
<feature type="compositionally biased region" description="Basic and acidic residues" evidence="1">
    <location>
        <begin position="1476"/>
        <end position="1491"/>
    </location>
</feature>
<feature type="chain" id="PRO_5040905984" evidence="3">
    <location>
        <begin position="44"/>
        <end position="1840"/>
    </location>
</feature>
<feature type="transmembrane region" description="Helical" evidence="2">
    <location>
        <begin position="1336"/>
        <end position="1361"/>
    </location>
</feature>
<gene>
    <name evidence="4" type="ORF">Plil01_000653300</name>
</gene>
<organism evidence="4 5">
    <name type="scientific">Phytophthora lilii</name>
    <dbReference type="NCBI Taxonomy" id="2077276"/>
    <lineage>
        <taxon>Eukaryota</taxon>
        <taxon>Sar</taxon>
        <taxon>Stramenopiles</taxon>
        <taxon>Oomycota</taxon>
        <taxon>Peronosporomycetes</taxon>
        <taxon>Peronosporales</taxon>
        <taxon>Peronosporaceae</taxon>
        <taxon>Phytophthora</taxon>
    </lineage>
</organism>
<feature type="signal peptide" evidence="3">
    <location>
        <begin position="1"/>
        <end position="43"/>
    </location>
</feature>
<feature type="transmembrane region" description="Helical" evidence="2">
    <location>
        <begin position="1281"/>
        <end position="1302"/>
    </location>
</feature>
<dbReference type="EMBL" id="BSXW01000291">
    <property type="protein sequence ID" value="GMF17719.1"/>
    <property type="molecule type" value="Genomic_DNA"/>
</dbReference>
<keyword evidence="3" id="KW-0732">Signal</keyword>